<proteinExistence type="predicted"/>
<keyword evidence="2" id="KW-1185">Reference proteome</keyword>
<comment type="caution">
    <text evidence="1">The sequence shown here is derived from an EMBL/GenBank/DDBJ whole genome shotgun (WGS) entry which is preliminary data.</text>
</comment>
<gene>
    <name evidence="1" type="ORF">GGR93_001542</name>
</gene>
<evidence type="ECO:0008006" key="3">
    <source>
        <dbReference type="Google" id="ProtNLM"/>
    </source>
</evidence>
<dbReference type="RefSeq" id="WP_025057408.1">
    <property type="nucleotide sequence ID" value="NZ_JACIFU010000002.1"/>
</dbReference>
<reference evidence="1 2" key="1">
    <citation type="submission" date="2020-08" db="EMBL/GenBank/DDBJ databases">
        <title>Genomic Encyclopedia of Type Strains, Phase IV (KMG-IV): sequencing the most valuable type-strain genomes for metagenomic binning, comparative biology and taxonomic classification.</title>
        <authorList>
            <person name="Goeker M."/>
        </authorList>
    </citation>
    <scope>NUCLEOTIDE SEQUENCE [LARGE SCALE GENOMIC DNA]</scope>
    <source>
        <strain evidence="1 2">DSM 101015</strain>
    </source>
</reference>
<protein>
    <recommendedName>
        <fullName evidence="3">ESX secretion-associated protein EspG</fullName>
    </recommendedName>
</protein>
<dbReference type="EMBL" id="JACIFU010000002">
    <property type="protein sequence ID" value="MBB4173769.1"/>
    <property type="molecule type" value="Genomic_DNA"/>
</dbReference>
<dbReference type="AlphaFoldDB" id="A0A7W6Q438"/>
<name>A0A7W6Q438_9RHOB</name>
<evidence type="ECO:0000313" key="1">
    <source>
        <dbReference type="EMBL" id="MBB4173769.1"/>
    </source>
</evidence>
<sequence>MTAIRLHASELAYLFSYANTADIVGWGRDPFLPAATAQADPNKWYASGAERLAAANWLVEVPGEGATLDQALTEMVLALVDPALVFMSERKAEDGVRRMTVHVKDDTLVGMVRHADGMFELTAYVDITAAAAASAAFLGTARLPVQAGTRIDTTLEHLNGINALASNGQPEKVIAGLEALGASTLDATSIASAMTSPVASGVLSILYCVENTARDAQPYSVMTNTDDETWIIFPPASLRGPMSIERSSLTALTGRVTISVAARLKMVQQSEA</sequence>
<evidence type="ECO:0000313" key="2">
    <source>
        <dbReference type="Proteomes" id="UP000565745"/>
    </source>
</evidence>
<organism evidence="1 2">
    <name type="scientific">Sulfitobacter noctilucicola</name>
    <dbReference type="NCBI Taxonomy" id="1342301"/>
    <lineage>
        <taxon>Bacteria</taxon>
        <taxon>Pseudomonadati</taxon>
        <taxon>Pseudomonadota</taxon>
        <taxon>Alphaproteobacteria</taxon>
        <taxon>Rhodobacterales</taxon>
        <taxon>Roseobacteraceae</taxon>
        <taxon>Sulfitobacter</taxon>
    </lineage>
</organism>
<accession>A0A7W6Q438</accession>
<dbReference type="Proteomes" id="UP000565745">
    <property type="component" value="Unassembled WGS sequence"/>
</dbReference>
<dbReference type="OrthoDB" id="7850663at2"/>